<reference evidence="1" key="2">
    <citation type="submission" date="2021-04" db="EMBL/GenBank/DDBJ databases">
        <authorList>
            <person name="Gilroy R."/>
        </authorList>
    </citation>
    <scope>NUCLEOTIDE SEQUENCE</scope>
    <source>
        <strain evidence="1">ChiSxjej3B15-572</strain>
    </source>
</reference>
<accession>A0A9D1VGZ0</accession>
<dbReference type="AlphaFoldDB" id="A0A9D1VGZ0"/>
<proteinExistence type="predicted"/>
<comment type="caution">
    <text evidence="1">The sequence shown here is derived from an EMBL/GenBank/DDBJ whole genome shotgun (WGS) entry which is preliminary data.</text>
</comment>
<name>A0A9D1VGZ0_9LACO</name>
<dbReference type="Proteomes" id="UP000824231">
    <property type="component" value="Unassembled WGS sequence"/>
</dbReference>
<evidence type="ECO:0000313" key="2">
    <source>
        <dbReference type="Proteomes" id="UP000824231"/>
    </source>
</evidence>
<gene>
    <name evidence="1" type="ORF">H9856_02165</name>
</gene>
<protein>
    <submittedName>
        <fullName evidence="1">Uncharacterized protein</fullName>
    </submittedName>
</protein>
<sequence length="135" mass="15004">MITVGKKDEKKRPKAGMVSNYQLEIVNPRICGHSLAYNRVSKQIEFLHAIDTQYVHARYEKRDDDGTVTDVDRNRAFPLDDKVIGQIETGLEQVEGNVISQHGMLKAITAVAQQNSYDPVSSYIDSLPAGTAKNA</sequence>
<dbReference type="EMBL" id="DXFH01000005">
    <property type="protein sequence ID" value="HIX35206.1"/>
    <property type="molecule type" value="Genomic_DNA"/>
</dbReference>
<evidence type="ECO:0000313" key="1">
    <source>
        <dbReference type="EMBL" id="HIX35206.1"/>
    </source>
</evidence>
<reference evidence="1" key="1">
    <citation type="journal article" date="2021" name="PeerJ">
        <title>Extensive microbial diversity within the chicken gut microbiome revealed by metagenomics and culture.</title>
        <authorList>
            <person name="Gilroy R."/>
            <person name="Ravi A."/>
            <person name="Getino M."/>
            <person name="Pursley I."/>
            <person name="Horton D.L."/>
            <person name="Alikhan N.F."/>
            <person name="Baker D."/>
            <person name="Gharbi K."/>
            <person name="Hall N."/>
            <person name="Watson M."/>
            <person name="Adriaenssens E.M."/>
            <person name="Foster-Nyarko E."/>
            <person name="Jarju S."/>
            <person name="Secka A."/>
            <person name="Antonio M."/>
            <person name="Oren A."/>
            <person name="Chaudhuri R.R."/>
            <person name="La Ragione R."/>
            <person name="Hildebrand F."/>
            <person name="Pallen M.J."/>
        </authorList>
    </citation>
    <scope>NUCLEOTIDE SEQUENCE</scope>
    <source>
        <strain evidence="1">ChiSxjej3B15-572</strain>
    </source>
</reference>
<organism evidence="1 2">
    <name type="scientific">Candidatus Limosilactobacillus merdigallinarum</name>
    <dbReference type="NCBI Taxonomy" id="2838652"/>
    <lineage>
        <taxon>Bacteria</taxon>
        <taxon>Bacillati</taxon>
        <taxon>Bacillota</taxon>
        <taxon>Bacilli</taxon>
        <taxon>Lactobacillales</taxon>
        <taxon>Lactobacillaceae</taxon>
        <taxon>Limosilactobacillus</taxon>
    </lineage>
</organism>